<dbReference type="Proteomes" id="UP001320706">
    <property type="component" value="Unassembled WGS sequence"/>
</dbReference>
<sequence length="258" mass="28292">MALTLRQAMTSWAWLESLIGTAGFDNSVPSCAYNNTGRLAQPGKVHCASAFPAIDGTPCKCQMGTQAALSSFPHPTFQFPGLIEPHRRSSKRLCGSVRLYLRNLSSSPVCQSSKAELHDDSRLDLRSHMASKTLNSVSCESALKESISTWLRSCVRRQTWNAVPPSSETDPASEEPSVFVFVNEAHYKCLDLYRKSGQTANTLELYYCFSAMVTSITDHVLSMGILTPSTVHGIPCQSQPRSSVCSRLKVATHPDETE</sequence>
<name>A0ACC3SBL0_9PEZI</name>
<protein>
    <submittedName>
        <fullName evidence="1">Uncharacterized protein</fullName>
    </submittedName>
</protein>
<organism evidence="1 2">
    <name type="scientific">Zalaria obscura</name>
    <dbReference type="NCBI Taxonomy" id="2024903"/>
    <lineage>
        <taxon>Eukaryota</taxon>
        <taxon>Fungi</taxon>
        <taxon>Dikarya</taxon>
        <taxon>Ascomycota</taxon>
        <taxon>Pezizomycotina</taxon>
        <taxon>Dothideomycetes</taxon>
        <taxon>Dothideomycetidae</taxon>
        <taxon>Dothideales</taxon>
        <taxon>Zalariaceae</taxon>
        <taxon>Zalaria</taxon>
    </lineage>
</organism>
<evidence type="ECO:0000313" key="1">
    <source>
        <dbReference type="EMBL" id="KAK8206760.1"/>
    </source>
</evidence>
<comment type="caution">
    <text evidence="1">The sequence shown here is derived from an EMBL/GenBank/DDBJ whole genome shotgun (WGS) entry which is preliminary data.</text>
</comment>
<keyword evidence="2" id="KW-1185">Reference proteome</keyword>
<dbReference type="EMBL" id="JAMKPW020000022">
    <property type="protein sequence ID" value="KAK8206760.1"/>
    <property type="molecule type" value="Genomic_DNA"/>
</dbReference>
<gene>
    <name evidence="1" type="ORF">M8818_004594</name>
</gene>
<proteinExistence type="predicted"/>
<evidence type="ECO:0000313" key="2">
    <source>
        <dbReference type="Proteomes" id="UP001320706"/>
    </source>
</evidence>
<accession>A0ACC3SBL0</accession>
<reference evidence="1" key="1">
    <citation type="submission" date="2024-02" db="EMBL/GenBank/DDBJ databases">
        <title>Metagenome Assembled Genome of Zalaria obscura JY119.</title>
        <authorList>
            <person name="Vighnesh L."/>
            <person name="Jagadeeshwari U."/>
            <person name="Venkata Ramana C."/>
            <person name="Sasikala C."/>
        </authorList>
    </citation>
    <scope>NUCLEOTIDE SEQUENCE</scope>
    <source>
        <strain evidence="1">JY119</strain>
    </source>
</reference>